<proteinExistence type="predicted"/>
<dbReference type="InterPro" id="IPR044843">
    <property type="entry name" value="Trans_IPPS_bact-type"/>
</dbReference>
<protein>
    <submittedName>
        <fullName evidence="2">Phytoene/squalene synthase family protein</fullName>
    </submittedName>
</protein>
<organism evidence="2 3">
    <name type="scientific">Spiribacter salinus</name>
    <dbReference type="NCBI Taxonomy" id="1335746"/>
    <lineage>
        <taxon>Bacteria</taxon>
        <taxon>Pseudomonadati</taxon>
        <taxon>Pseudomonadota</taxon>
        <taxon>Gammaproteobacteria</taxon>
        <taxon>Chromatiales</taxon>
        <taxon>Ectothiorhodospiraceae</taxon>
        <taxon>Spiribacter</taxon>
    </lineage>
</organism>
<name>A0A540VSN7_9GAMM</name>
<dbReference type="Proteomes" id="UP000315400">
    <property type="component" value="Unassembled WGS sequence"/>
</dbReference>
<dbReference type="CDD" id="cd00683">
    <property type="entry name" value="Trans_IPPS_HH"/>
    <property type="match status" value="1"/>
</dbReference>
<evidence type="ECO:0000256" key="1">
    <source>
        <dbReference type="ARBA" id="ARBA00022679"/>
    </source>
</evidence>
<evidence type="ECO:0000313" key="2">
    <source>
        <dbReference type="EMBL" id="TQE99780.1"/>
    </source>
</evidence>
<dbReference type="SFLD" id="SFLDG01212">
    <property type="entry name" value="Phytoene_synthase_like"/>
    <property type="match status" value="1"/>
</dbReference>
<dbReference type="EMBL" id="VIFK01000040">
    <property type="protein sequence ID" value="TQE99780.1"/>
    <property type="molecule type" value="Genomic_DNA"/>
</dbReference>
<dbReference type="SFLD" id="SFLDS00005">
    <property type="entry name" value="Isoprenoid_Synthase_Type_I"/>
    <property type="match status" value="1"/>
</dbReference>
<dbReference type="GO" id="GO:0016117">
    <property type="term" value="P:carotenoid biosynthetic process"/>
    <property type="evidence" value="ECO:0007669"/>
    <property type="project" value="UniProtKB-ARBA"/>
</dbReference>
<dbReference type="PANTHER" id="PTHR31480">
    <property type="entry name" value="BIFUNCTIONAL LYCOPENE CYCLASE/PHYTOENE SYNTHASE"/>
    <property type="match status" value="1"/>
</dbReference>
<dbReference type="GO" id="GO:0004311">
    <property type="term" value="F:geranylgeranyl diphosphate synthase activity"/>
    <property type="evidence" value="ECO:0007669"/>
    <property type="project" value="InterPro"/>
</dbReference>
<gene>
    <name evidence="2" type="ORF">FKY71_06890</name>
</gene>
<dbReference type="InterPro" id="IPR008949">
    <property type="entry name" value="Isoprenoid_synthase_dom_sf"/>
</dbReference>
<dbReference type="Gene3D" id="1.10.600.10">
    <property type="entry name" value="Farnesyl Diphosphate Synthase"/>
    <property type="match status" value="1"/>
</dbReference>
<dbReference type="SUPFAM" id="SSF48576">
    <property type="entry name" value="Terpenoid synthases"/>
    <property type="match status" value="1"/>
</dbReference>
<keyword evidence="1" id="KW-0808">Transferase</keyword>
<dbReference type="AlphaFoldDB" id="A0A540VSN7"/>
<accession>A0A540VSN7</accession>
<comment type="caution">
    <text evidence="2">The sequence shown here is derived from an EMBL/GenBank/DDBJ whole genome shotgun (WGS) entry which is preliminary data.</text>
</comment>
<dbReference type="InterPro" id="IPR002060">
    <property type="entry name" value="Squ/phyt_synthse"/>
</dbReference>
<dbReference type="InterPro" id="IPR019845">
    <property type="entry name" value="Squalene/phytoene_synthase_CS"/>
</dbReference>
<dbReference type="Pfam" id="PF00494">
    <property type="entry name" value="SQS_PSY"/>
    <property type="match status" value="1"/>
</dbReference>
<dbReference type="SFLD" id="SFLDG01018">
    <property type="entry name" value="Squalene/Phytoene_Synthase_Lik"/>
    <property type="match status" value="1"/>
</dbReference>
<sequence>MKPTEVLARHGSSFHLASRFLRPGDAADVTTLYAVCRLIDDLADERHDESATIEGFINALEEKAFQAIPVDGFADLMQRRDLDPQPLITLARTAWEEAATPRLIADEATLIDYCYGVAGTVGELMCPLIGADPQRGRDPAVALGIGMQLTNIARDVLEDARAGRRYLPGEWVGDLSPAAIAEARPIHREPVRAAIRQTVHLAESYYQRAEAGLSLIPLRNRQAIRIAARLYRAIGVRVRDQGCRYWEGRVSLSGRERTRLAFGTLAGLARRPDPQDV</sequence>
<evidence type="ECO:0000313" key="3">
    <source>
        <dbReference type="Proteomes" id="UP000315400"/>
    </source>
</evidence>
<dbReference type="STRING" id="1260251.SPISAL_04955"/>
<dbReference type="PROSITE" id="PS01044">
    <property type="entry name" value="SQUALEN_PHYTOEN_SYN_1"/>
    <property type="match status" value="1"/>
</dbReference>
<dbReference type="InterPro" id="IPR033904">
    <property type="entry name" value="Trans_IPPS_HH"/>
</dbReference>
<dbReference type="PROSITE" id="PS01045">
    <property type="entry name" value="SQUALEN_PHYTOEN_SYN_2"/>
    <property type="match status" value="1"/>
</dbReference>
<reference evidence="2 3" key="1">
    <citation type="submission" date="2019-06" db="EMBL/GenBank/DDBJ databases">
        <title>Metagenome assembled Genome of Spiribacter salinus SL48-SHIP from the microbial mat of Salt Lake 48 (Novosibirsk region, Russia).</title>
        <authorList>
            <person name="Shipova A."/>
            <person name="Rozanov A.S."/>
            <person name="Bryanskaya A.V."/>
            <person name="Peltek S.E."/>
        </authorList>
    </citation>
    <scope>NUCLEOTIDE SEQUENCE [LARGE SCALE GENOMIC DNA]</scope>
    <source>
        <strain evidence="2">SL48-SHIP-2</strain>
    </source>
</reference>
<dbReference type="GO" id="GO:0051996">
    <property type="term" value="F:squalene synthase [NAD(P)H] activity"/>
    <property type="evidence" value="ECO:0007669"/>
    <property type="project" value="InterPro"/>
</dbReference>